<gene>
    <name evidence="9" type="ORF">JIG36_08390</name>
</gene>
<keyword evidence="10" id="KW-1185">Reference proteome</keyword>
<feature type="transmembrane region" description="Helical" evidence="7">
    <location>
        <begin position="325"/>
        <end position="349"/>
    </location>
</feature>
<evidence type="ECO:0000256" key="2">
    <source>
        <dbReference type="ARBA" id="ARBA00022475"/>
    </source>
</evidence>
<dbReference type="PANTHER" id="PTHR30572">
    <property type="entry name" value="MEMBRANE COMPONENT OF TRANSPORTER-RELATED"/>
    <property type="match status" value="1"/>
</dbReference>
<sequence length="758" mass="76907">MSALGTVIRSGVRRRRVQTIVIGLVAAAAVTAAVLGAGLLVASRAPFDQAFAAQRGAHLTVQLTTAQQATVPTATATAGPYAVMNVPFHGPEGMRMPDLTVVARPGPGGDVDRVELTDGRWATAPDEIVIGGDMFRVPTGFELTTDDGHVFTVVGTARSVSGTASAWVLPSAVDRLGGATGYQMLYRFAAAGTPAEVEADRAAVEAALPPGSVLGARSWLDVRERAVREAAVFVPFLVAFALLGIVMAVLVVGTVIAGTVGAATRRIGILKALGCTPAGIVRAFVIQALLPATVGAVAGAVAGNLIALPVLAETEQLYGSANMTIAWWVTLVAAGGVLTVVAATAWAAALRAGRLRTVDAIAVGRASSPVRGRWAGRLAARLPVPRPVALGLARPFARPVRTTAILLAVATGAAAVTFATGLAASLVRIQGAVEQNNADVTVEAAAPSQQAGPGEQSQAQDWRVVPAAIGAQPGTRAFYGVAQAPVTAPGLSDPMTVTAFTGDATWDGYLMVSGRWFTAPGEAVAGAPFLKAMGARVGDTVTVRADGEPVRLHIVGEVFETGSGVFISAATIPDMPPGEWRIALTDGTDASAYSEALNKKLGGGGPQAHPTGVEIDPLLAVVQGLTATLTLLLLAVAALGLLNMLVLDLRDRVHDLGVHKALGMTPRQTIAMVVASVIGVGLLGGALGVPAGIALQRLVVPAMAASGGLHLPDSLLDVYGPVLLAALALGGPAIALLGALMPAGWAARIRTAAALRTE</sequence>
<feature type="transmembrane region" description="Helical" evidence="7">
    <location>
        <begin position="284"/>
        <end position="305"/>
    </location>
</feature>
<feature type="transmembrane region" description="Helical" evidence="7">
    <location>
        <begin position="233"/>
        <end position="263"/>
    </location>
</feature>
<evidence type="ECO:0000256" key="1">
    <source>
        <dbReference type="ARBA" id="ARBA00004651"/>
    </source>
</evidence>
<keyword evidence="2" id="KW-1003">Cell membrane</keyword>
<feature type="transmembrane region" description="Helical" evidence="7">
    <location>
        <begin position="670"/>
        <end position="698"/>
    </location>
</feature>
<comment type="caution">
    <text evidence="9">The sequence shown here is derived from an EMBL/GenBank/DDBJ whole genome shotgun (WGS) entry which is preliminary data.</text>
</comment>
<evidence type="ECO:0000256" key="6">
    <source>
        <dbReference type="ARBA" id="ARBA00038076"/>
    </source>
</evidence>
<dbReference type="InterPro" id="IPR050250">
    <property type="entry name" value="Macrolide_Exporter_MacB"/>
</dbReference>
<dbReference type="EMBL" id="JAENHP010000002">
    <property type="protein sequence ID" value="MBM2615582.1"/>
    <property type="molecule type" value="Genomic_DNA"/>
</dbReference>
<name>A0ABS2A6W1_9ACTN</name>
<organism evidence="9 10">
    <name type="scientific">Paractinoplanes ovalisporus</name>
    <dbReference type="NCBI Taxonomy" id="2810368"/>
    <lineage>
        <taxon>Bacteria</taxon>
        <taxon>Bacillati</taxon>
        <taxon>Actinomycetota</taxon>
        <taxon>Actinomycetes</taxon>
        <taxon>Micromonosporales</taxon>
        <taxon>Micromonosporaceae</taxon>
        <taxon>Paractinoplanes</taxon>
    </lineage>
</organism>
<keyword evidence="5 7" id="KW-0472">Membrane</keyword>
<feature type="domain" description="ABC3 transporter permease C-terminal" evidence="8">
    <location>
        <begin position="239"/>
        <end position="354"/>
    </location>
</feature>
<comment type="subcellular location">
    <subcellularLocation>
        <location evidence="1">Cell membrane</location>
        <topology evidence="1">Multi-pass membrane protein</topology>
    </subcellularLocation>
</comment>
<evidence type="ECO:0000313" key="10">
    <source>
        <dbReference type="Proteomes" id="UP000632138"/>
    </source>
</evidence>
<feature type="transmembrane region" description="Helical" evidence="7">
    <location>
        <begin position="404"/>
        <end position="427"/>
    </location>
</feature>
<dbReference type="InterPro" id="IPR003838">
    <property type="entry name" value="ABC3_permease_C"/>
</dbReference>
<comment type="similarity">
    <text evidence="6">Belongs to the ABC-4 integral membrane protein family.</text>
</comment>
<dbReference type="PANTHER" id="PTHR30572:SF4">
    <property type="entry name" value="ABC TRANSPORTER PERMEASE YTRF"/>
    <property type="match status" value="1"/>
</dbReference>
<evidence type="ECO:0000259" key="8">
    <source>
        <dbReference type="Pfam" id="PF02687"/>
    </source>
</evidence>
<dbReference type="RefSeq" id="WP_203375457.1">
    <property type="nucleotide sequence ID" value="NZ_JAENHP010000002.1"/>
</dbReference>
<dbReference type="Pfam" id="PF02687">
    <property type="entry name" value="FtsX"/>
    <property type="match status" value="2"/>
</dbReference>
<proteinExistence type="inferred from homology"/>
<feature type="domain" description="ABC3 transporter permease C-terminal" evidence="8">
    <location>
        <begin position="629"/>
        <end position="743"/>
    </location>
</feature>
<keyword evidence="4 7" id="KW-1133">Transmembrane helix</keyword>
<feature type="transmembrane region" description="Helical" evidence="7">
    <location>
        <begin position="629"/>
        <end position="649"/>
    </location>
</feature>
<feature type="transmembrane region" description="Helical" evidence="7">
    <location>
        <begin position="718"/>
        <end position="740"/>
    </location>
</feature>
<protein>
    <submittedName>
        <fullName evidence="9">FtsX-like permease family protein</fullName>
    </submittedName>
</protein>
<evidence type="ECO:0000313" key="9">
    <source>
        <dbReference type="EMBL" id="MBM2615582.1"/>
    </source>
</evidence>
<evidence type="ECO:0000256" key="5">
    <source>
        <dbReference type="ARBA" id="ARBA00023136"/>
    </source>
</evidence>
<feature type="transmembrane region" description="Helical" evidence="7">
    <location>
        <begin position="20"/>
        <end position="42"/>
    </location>
</feature>
<dbReference type="Proteomes" id="UP000632138">
    <property type="component" value="Unassembled WGS sequence"/>
</dbReference>
<keyword evidence="3 7" id="KW-0812">Transmembrane</keyword>
<evidence type="ECO:0000256" key="3">
    <source>
        <dbReference type="ARBA" id="ARBA00022692"/>
    </source>
</evidence>
<accession>A0ABS2A6W1</accession>
<evidence type="ECO:0000256" key="4">
    <source>
        <dbReference type="ARBA" id="ARBA00022989"/>
    </source>
</evidence>
<reference evidence="9 10" key="1">
    <citation type="submission" date="2021-01" db="EMBL/GenBank/DDBJ databases">
        <title>Actinoplanes sp. nov. LDG1-06 isolated from lichen.</title>
        <authorList>
            <person name="Saeng-In P."/>
            <person name="Phongsopitanun W."/>
            <person name="Kanchanasin P."/>
            <person name="Yuki M."/>
            <person name="Kudo T."/>
            <person name="Ohkuma M."/>
            <person name="Tanasupawat S."/>
        </authorList>
    </citation>
    <scope>NUCLEOTIDE SEQUENCE [LARGE SCALE GENOMIC DNA]</scope>
    <source>
        <strain evidence="9 10">LDG1-06</strain>
    </source>
</reference>
<evidence type="ECO:0000256" key="7">
    <source>
        <dbReference type="SAM" id="Phobius"/>
    </source>
</evidence>